<keyword evidence="7" id="KW-0969">Cilium</keyword>
<comment type="similarity">
    <text evidence="10">Belongs to the DRC3 family.</text>
</comment>
<accession>A0A6J0VG05</accession>
<dbReference type="SMART" id="SM00365">
    <property type="entry name" value="LRR_SD22"/>
    <property type="match status" value="4"/>
</dbReference>
<organism evidence="13 14">
    <name type="scientific">Pogona vitticeps</name>
    <name type="common">central bearded dragon</name>
    <dbReference type="NCBI Taxonomy" id="103695"/>
    <lineage>
        <taxon>Eukaryota</taxon>
        <taxon>Metazoa</taxon>
        <taxon>Chordata</taxon>
        <taxon>Craniata</taxon>
        <taxon>Vertebrata</taxon>
        <taxon>Euteleostomi</taxon>
        <taxon>Lepidosauria</taxon>
        <taxon>Squamata</taxon>
        <taxon>Bifurcata</taxon>
        <taxon>Unidentata</taxon>
        <taxon>Episquamata</taxon>
        <taxon>Toxicofera</taxon>
        <taxon>Iguania</taxon>
        <taxon>Acrodonta</taxon>
        <taxon>Agamidae</taxon>
        <taxon>Amphibolurinae</taxon>
        <taxon>Pogona</taxon>
    </lineage>
</organism>
<dbReference type="PANTHER" id="PTHR45973:SF12">
    <property type="entry name" value="DYNEIN REGULATORY COMPLEX SUBUNIT 3"/>
    <property type="match status" value="1"/>
</dbReference>
<sequence length="526" mass="61099">MTSRLYDSIEPNVINEEMLQKAVEEQGPQEEAGQLAKKEGINFRDVKELQLDFRNILKIDNLWQFVNLTKLQLDNNIIEKIEALESLVNLVWLDLSFNNIEVIEGLEALIKLQDLSLYNNRISKIENLDTLQDLQIFSIGNNNIHNLENMIYLRKFKNLRTLNLSGNPVCDNEQYSMFIAAYLPDLVYLDFRLLDDNMREMALIKYQYAIEEMKQGEAVALAKQEELDAAEKEVAYHRAAYVEYLNGPFLFDSMYAEDPEASKLMYLPGVPDLVEMYKTKFVAICENLFEYGLKQHERREEEVKLFYECLNEALAENQEQGAKIMQAFEEKNSGALDVIQSLSDTQVTELKLAEYNEEISKLSETLMTLEMQLVDQLEEVIKDFERNIADLVSIFIENEQGLMAQCRDLENHHHEKLLETAINTLEKIVKSEFEEDMPDDVRMLFVDKDTIVNAVNASHDIHLLKIDNREDEIITKANNWASALIEKVHKDEIHRNRSRVMEINQYIDHLQGDVDNLDILEPIPGF</sequence>
<dbReference type="AlphaFoldDB" id="A0A6J0VG05"/>
<dbReference type="PROSITE" id="PS51450">
    <property type="entry name" value="LRR"/>
    <property type="match status" value="3"/>
</dbReference>
<dbReference type="KEGG" id="pvt:110090323"/>
<evidence type="ECO:0000313" key="14">
    <source>
        <dbReference type="RefSeq" id="XP_020669634.2"/>
    </source>
</evidence>
<keyword evidence="6 12" id="KW-0175">Coiled coil</keyword>
<keyword evidence="5" id="KW-0282">Flagellum</keyword>
<evidence type="ECO:0000256" key="11">
    <source>
        <dbReference type="ARBA" id="ARBA00040950"/>
    </source>
</evidence>
<evidence type="ECO:0000256" key="8">
    <source>
        <dbReference type="ARBA" id="ARBA00023212"/>
    </source>
</evidence>
<dbReference type="Gene3D" id="3.80.10.10">
    <property type="entry name" value="Ribonuclease Inhibitor"/>
    <property type="match status" value="1"/>
</dbReference>
<protein>
    <recommendedName>
        <fullName evidence="11">Dynein regulatory complex subunit 3</fullName>
    </recommendedName>
</protein>
<dbReference type="SUPFAM" id="SSF52075">
    <property type="entry name" value="Outer arm dynein light chain 1"/>
    <property type="match status" value="1"/>
</dbReference>
<keyword evidence="3" id="KW-0433">Leucine-rich repeat</keyword>
<dbReference type="GeneID" id="110090323"/>
<evidence type="ECO:0000256" key="9">
    <source>
        <dbReference type="ARBA" id="ARBA00023273"/>
    </source>
</evidence>
<evidence type="ECO:0000256" key="6">
    <source>
        <dbReference type="ARBA" id="ARBA00023054"/>
    </source>
</evidence>
<keyword evidence="4" id="KW-0677">Repeat</keyword>
<keyword evidence="9" id="KW-0966">Cell projection</keyword>
<dbReference type="FunCoup" id="A0A6J0VG05">
    <property type="interactions" value="69"/>
</dbReference>
<evidence type="ECO:0000313" key="13">
    <source>
        <dbReference type="Proteomes" id="UP001652642"/>
    </source>
</evidence>
<gene>
    <name evidence="14" type="primary">DRC3</name>
</gene>
<evidence type="ECO:0000256" key="4">
    <source>
        <dbReference type="ARBA" id="ARBA00022737"/>
    </source>
</evidence>
<dbReference type="InterPro" id="IPR032675">
    <property type="entry name" value="LRR_dom_sf"/>
</dbReference>
<keyword evidence="13" id="KW-1185">Reference proteome</keyword>
<comment type="subcellular location">
    <subcellularLocation>
        <location evidence="1">Cytoplasm</location>
        <location evidence="1">Cytoskeleton</location>
        <location evidence="1">Flagellum axoneme</location>
    </subcellularLocation>
</comment>
<dbReference type="CTD" id="83450"/>
<feature type="coiled-coil region" evidence="12">
    <location>
        <begin position="345"/>
        <end position="394"/>
    </location>
</feature>
<dbReference type="InterPro" id="IPR001611">
    <property type="entry name" value="Leu-rich_rpt"/>
</dbReference>
<keyword evidence="8" id="KW-0206">Cytoskeleton</keyword>
<evidence type="ECO:0000256" key="5">
    <source>
        <dbReference type="ARBA" id="ARBA00022846"/>
    </source>
</evidence>
<reference evidence="14" key="1">
    <citation type="submission" date="2025-08" db="UniProtKB">
        <authorList>
            <consortium name="RefSeq"/>
        </authorList>
    </citation>
    <scope>IDENTIFICATION</scope>
</reference>
<dbReference type="Pfam" id="PF14580">
    <property type="entry name" value="LRR_9"/>
    <property type="match status" value="1"/>
</dbReference>
<proteinExistence type="inferred from homology"/>
<evidence type="ECO:0000256" key="7">
    <source>
        <dbReference type="ARBA" id="ARBA00023069"/>
    </source>
</evidence>
<dbReference type="OrthoDB" id="27917at2759"/>
<dbReference type="GO" id="GO:0005929">
    <property type="term" value="C:cilium"/>
    <property type="evidence" value="ECO:0007669"/>
    <property type="project" value="TreeGrafter"/>
</dbReference>
<dbReference type="Proteomes" id="UP001652642">
    <property type="component" value="Chromosome 13"/>
</dbReference>
<keyword evidence="2" id="KW-0963">Cytoplasm</keyword>
<evidence type="ECO:0000256" key="1">
    <source>
        <dbReference type="ARBA" id="ARBA00004611"/>
    </source>
</evidence>
<evidence type="ECO:0000256" key="2">
    <source>
        <dbReference type="ARBA" id="ARBA00022490"/>
    </source>
</evidence>
<dbReference type="RefSeq" id="XP_020669634.2">
    <property type="nucleotide sequence ID" value="XM_020813975.2"/>
</dbReference>
<dbReference type="InterPro" id="IPR050576">
    <property type="entry name" value="Cilia_flagella_integrity"/>
</dbReference>
<evidence type="ECO:0000256" key="3">
    <source>
        <dbReference type="ARBA" id="ARBA00022614"/>
    </source>
</evidence>
<evidence type="ECO:0000256" key="12">
    <source>
        <dbReference type="SAM" id="Coils"/>
    </source>
</evidence>
<name>A0A6J0VG05_9SAUR</name>
<dbReference type="InParanoid" id="A0A6J0VG05"/>
<evidence type="ECO:0000256" key="10">
    <source>
        <dbReference type="ARBA" id="ARBA00038378"/>
    </source>
</evidence>
<dbReference type="PANTHER" id="PTHR45973">
    <property type="entry name" value="PROTEIN PHOSPHATASE 1 REGULATORY SUBUNIT SDS22-RELATED"/>
    <property type="match status" value="1"/>
</dbReference>